<name>A0A1G1VPM1_9BACT</name>
<dbReference type="Pfam" id="PF07963">
    <property type="entry name" value="N_methyl"/>
    <property type="match status" value="1"/>
</dbReference>
<dbReference type="InterPro" id="IPR012902">
    <property type="entry name" value="N_methyl_site"/>
</dbReference>
<keyword evidence="1" id="KW-0472">Membrane</keyword>
<dbReference type="Proteomes" id="UP000179069">
    <property type="component" value="Unassembled WGS sequence"/>
</dbReference>
<evidence type="ECO:0000313" key="2">
    <source>
        <dbReference type="EMBL" id="OGY17274.1"/>
    </source>
</evidence>
<dbReference type="AlphaFoldDB" id="A0A1G1VPM1"/>
<reference evidence="2 3" key="1">
    <citation type="journal article" date="2016" name="Nat. Commun.">
        <title>Thousands of microbial genomes shed light on interconnected biogeochemical processes in an aquifer system.</title>
        <authorList>
            <person name="Anantharaman K."/>
            <person name="Brown C.T."/>
            <person name="Hug L.A."/>
            <person name="Sharon I."/>
            <person name="Castelle C.J."/>
            <person name="Probst A.J."/>
            <person name="Thomas B.C."/>
            <person name="Singh A."/>
            <person name="Wilkins M.J."/>
            <person name="Karaoz U."/>
            <person name="Brodie E.L."/>
            <person name="Williams K.H."/>
            <person name="Hubbard S.S."/>
            <person name="Banfield J.F."/>
        </authorList>
    </citation>
    <scope>NUCLEOTIDE SEQUENCE [LARGE SCALE GENOMIC DNA]</scope>
</reference>
<organism evidence="2 3">
    <name type="scientific">Candidatus Chisholmbacteria bacterium RIFCSPHIGHO2_01_FULL_49_18</name>
    <dbReference type="NCBI Taxonomy" id="1797590"/>
    <lineage>
        <taxon>Bacteria</taxon>
        <taxon>Candidatus Chisholmiibacteriota</taxon>
    </lineage>
</organism>
<gene>
    <name evidence="2" type="ORF">A2785_02565</name>
</gene>
<comment type="caution">
    <text evidence="2">The sequence shown here is derived from an EMBL/GenBank/DDBJ whole genome shotgun (WGS) entry which is preliminary data.</text>
</comment>
<dbReference type="InterPro" id="IPR045584">
    <property type="entry name" value="Pilin-like"/>
</dbReference>
<feature type="transmembrane region" description="Helical" evidence="1">
    <location>
        <begin position="20"/>
        <end position="41"/>
    </location>
</feature>
<dbReference type="EMBL" id="MHCI01000004">
    <property type="protein sequence ID" value="OGY17274.1"/>
    <property type="molecule type" value="Genomic_DNA"/>
</dbReference>
<evidence type="ECO:0000313" key="3">
    <source>
        <dbReference type="Proteomes" id="UP000179069"/>
    </source>
</evidence>
<sequence>MESSAFAVGTPTTQKGFSLIEILLAIILFGLLTGAGVANYYKLNQRKLVEGASRKVETALRDTQKQASAGVIPSGFCPSPNTLDSYSVRFGSGGTDDTWEIRAHCSDTSSAVTQTNTLPEGTRFSLERFVFFKVLGETLDFGQLVCVEDDAGDLIYNISVDQGGAVDFLGETGACDPGLEVVLNSASGKTCNTACADIGKSCSGISTNPLGANGRYRRRGFFGACQTPVGTCGTTMIDQVGSNCSGIPIYGTYCRCL</sequence>
<dbReference type="SUPFAM" id="SSF54523">
    <property type="entry name" value="Pili subunits"/>
    <property type="match status" value="1"/>
</dbReference>
<accession>A0A1G1VPM1</accession>
<dbReference type="PROSITE" id="PS00409">
    <property type="entry name" value="PROKAR_NTER_METHYL"/>
    <property type="match status" value="1"/>
</dbReference>
<protein>
    <recommendedName>
        <fullName evidence="4">Prepilin-type N-terminal cleavage/methylation domain-containing protein</fullName>
    </recommendedName>
</protein>
<evidence type="ECO:0000256" key="1">
    <source>
        <dbReference type="SAM" id="Phobius"/>
    </source>
</evidence>
<dbReference type="NCBIfam" id="TIGR02532">
    <property type="entry name" value="IV_pilin_GFxxxE"/>
    <property type="match status" value="1"/>
</dbReference>
<keyword evidence="1" id="KW-0812">Transmembrane</keyword>
<proteinExistence type="predicted"/>
<keyword evidence="1" id="KW-1133">Transmembrane helix</keyword>
<evidence type="ECO:0008006" key="4">
    <source>
        <dbReference type="Google" id="ProtNLM"/>
    </source>
</evidence>